<protein>
    <recommendedName>
        <fullName evidence="3">Centromere protein J C-terminal domain-containing protein</fullName>
    </recommendedName>
</protein>
<accession>A0ABR0LIW7</accession>
<keyword evidence="2" id="KW-1185">Reference proteome</keyword>
<organism evidence="1 2">
    <name type="scientific">Cryomyces antarcticus</name>
    <dbReference type="NCBI Taxonomy" id="329879"/>
    <lineage>
        <taxon>Eukaryota</taxon>
        <taxon>Fungi</taxon>
        <taxon>Dikarya</taxon>
        <taxon>Ascomycota</taxon>
        <taxon>Pezizomycotina</taxon>
        <taxon>Dothideomycetes</taxon>
        <taxon>Dothideomycetes incertae sedis</taxon>
        <taxon>Cryomyces</taxon>
    </lineage>
</organism>
<dbReference type="Proteomes" id="UP001357485">
    <property type="component" value="Unassembled WGS sequence"/>
</dbReference>
<name>A0ABR0LIW7_9PEZI</name>
<feature type="non-terminal residue" evidence="1">
    <location>
        <position position="1"/>
    </location>
</feature>
<evidence type="ECO:0000313" key="1">
    <source>
        <dbReference type="EMBL" id="KAK5180514.1"/>
    </source>
</evidence>
<feature type="non-terminal residue" evidence="1">
    <location>
        <position position="136"/>
    </location>
</feature>
<sequence length="136" mass="14931">VEPAATPVFRAIRRTLVIGVQADIAIKTEDDLLVRIDKKVIVTAKGGMFHRTRTSDCDMVTITKGPKTTTLVQADAATRPTDRTGRLCYLVGDGEPITFRDYRTGQAQSGVVAQTDHGLVYHFEDKSNRRLSGVTI</sequence>
<comment type="caution">
    <text evidence="1">The sequence shown here is derived from an EMBL/GenBank/DDBJ whole genome shotgun (WGS) entry which is preliminary data.</text>
</comment>
<evidence type="ECO:0000313" key="2">
    <source>
        <dbReference type="Proteomes" id="UP001357485"/>
    </source>
</evidence>
<gene>
    <name evidence="1" type="ORF">LTR16_010498</name>
</gene>
<reference evidence="1 2" key="1">
    <citation type="submission" date="2023-08" db="EMBL/GenBank/DDBJ databases">
        <title>Black Yeasts Isolated from many extreme environments.</title>
        <authorList>
            <person name="Coleine C."/>
            <person name="Stajich J.E."/>
            <person name="Selbmann L."/>
        </authorList>
    </citation>
    <scope>NUCLEOTIDE SEQUENCE [LARGE SCALE GENOMIC DNA]</scope>
    <source>
        <strain evidence="1 2">CCFEE 536</strain>
    </source>
</reference>
<dbReference type="EMBL" id="JAVRRA010019410">
    <property type="protein sequence ID" value="KAK5180514.1"/>
    <property type="molecule type" value="Genomic_DNA"/>
</dbReference>
<proteinExistence type="predicted"/>
<evidence type="ECO:0008006" key="3">
    <source>
        <dbReference type="Google" id="ProtNLM"/>
    </source>
</evidence>